<proteinExistence type="predicted"/>
<comment type="caution">
    <text evidence="1">The sequence shown here is derived from an EMBL/GenBank/DDBJ whole genome shotgun (WGS) entry which is preliminary data.</text>
</comment>
<organism evidence="1 2">
    <name type="scientific">Stemphylium lycopersici</name>
    <name type="common">Tomato gray leaf spot disease fungus</name>
    <name type="synonym">Thyrospora lycopersici</name>
    <dbReference type="NCBI Taxonomy" id="183478"/>
    <lineage>
        <taxon>Eukaryota</taxon>
        <taxon>Fungi</taxon>
        <taxon>Dikarya</taxon>
        <taxon>Ascomycota</taxon>
        <taxon>Pezizomycotina</taxon>
        <taxon>Dothideomycetes</taxon>
        <taxon>Pleosporomycetidae</taxon>
        <taxon>Pleosporales</taxon>
        <taxon>Pleosporineae</taxon>
        <taxon>Pleosporaceae</taxon>
        <taxon>Stemphylium</taxon>
    </lineage>
</organism>
<dbReference type="EMBL" id="QGDH01000461">
    <property type="protein sequence ID" value="RAQ99892.1"/>
    <property type="molecule type" value="Genomic_DNA"/>
</dbReference>
<evidence type="ECO:0000313" key="2">
    <source>
        <dbReference type="Proteomes" id="UP000249619"/>
    </source>
</evidence>
<gene>
    <name evidence="1" type="ORF">DDE83_009169</name>
</gene>
<sequence length="32" mass="3520">MSIGTNTIRAEVEAEHTVVPEDTGISYVQTRD</sequence>
<dbReference type="AlphaFoldDB" id="A0A364MR86"/>
<name>A0A364MR86_STELY</name>
<keyword evidence="2" id="KW-1185">Reference proteome</keyword>
<protein>
    <submittedName>
        <fullName evidence="1">Uncharacterized protein</fullName>
    </submittedName>
</protein>
<reference evidence="2" key="1">
    <citation type="submission" date="2018-05" db="EMBL/GenBank/DDBJ databases">
        <title>Draft genome sequence of Stemphylium lycopersici strain CIDEFI 213.</title>
        <authorList>
            <person name="Medina R."/>
            <person name="Franco M.E.E."/>
            <person name="Lucentini C.G."/>
            <person name="Saparrat M.C.N."/>
            <person name="Balatti P.A."/>
        </authorList>
    </citation>
    <scope>NUCLEOTIDE SEQUENCE [LARGE SCALE GENOMIC DNA]</scope>
    <source>
        <strain evidence="2">CIDEFI 213</strain>
    </source>
</reference>
<dbReference type="Proteomes" id="UP000249619">
    <property type="component" value="Unassembled WGS sequence"/>
</dbReference>
<evidence type="ECO:0000313" key="1">
    <source>
        <dbReference type="EMBL" id="RAQ99892.1"/>
    </source>
</evidence>
<accession>A0A364MR86</accession>